<dbReference type="EMBL" id="NBII01000007">
    <property type="protein sequence ID" value="PAV16890.1"/>
    <property type="molecule type" value="Genomic_DNA"/>
</dbReference>
<dbReference type="InterPro" id="IPR035985">
    <property type="entry name" value="Ubiquitin-activating_enz"/>
</dbReference>
<dbReference type="PANTHER" id="PTHR10953:SF162">
    <property type="entry name" value="SUMO-ACTIVATING ENZYME SUBUNIT 1"/>
    <property type="match status" value="1"/>
</dbReference>
<dbReference type="GO" id="GO:0031510">
    <property type="term" value="C:SUMO activating enzyme complex"/>
    <property type="evidence" value="ECO:0007669"/>
    <property type="project" value="TreeGrafter"/>
</dbReference>
<keyword evidence="3" id="KW-1185">Reference proteome</keyword>
<dbReference type="GO" id="GO:0016925">
    <property type="term" value="P:protein sumoylation"/>
    <property type="evidence" value="ECO:0007669"/>
    <property type="project" value="TreeGrafter"/>
</dbReference>
<accession>A0A286UBD9</accession>
<name>A0A286UBD9_9AGAM</name>
<feature type="domain" description="THIF-type NAD/FAD binding fold" evidence="1">
    <location>
        <begin position="47"/>
        <end position="364"/>
    </location>
</feature>
<evidence type="ECO:0000313" key="3">
    <source>
        <dbReference type="Proteomes" id="UP000217199"/>
    </source>
</evidence>
<dbReference type="Gene3D" id="3.40.50.720">
    <property type="entry name" value="NAD(P)-binding Rossmann-like Domain"/>
    <property type="match status" value="1"/>
</dbReference>
<dbReference type="InParanoid" id="A0A286UBD9"/>
<proteinExistence type="predicted"/>
<dbReference type="FunCoup" id="A0A286UBD9">
    <property type="interactions" value="816"/>
</dbReference>
<dbReference type="PANTHER" id="PTHR10953">
    <property type="entry name" value="UBIQUITIN-ACTIVATING ENZYME E1"/>
    <property type="match status" value="1"/>
</dbReference>
<comment type="caution">
    <text evidence="2">The sequence shown here is derived from an EMBL/GenBank/DDBJ whole genome shotgun (WGS) entry which is preliminary data.</text>
</comment>
<dbReference type="InterPro" id="IPR045886">
    <property type="entry name" value="ThiF/MoeB/HesA"/>
</dbReference>
<sequence>MSIPEDISTTNLNIATTTATAAENMVIDETKEKPAPVEITEAEAAMYDRQIRLWGLDAQQRMRNATIMIVRLRGTATEVIKNIVLSGIGKLIIVDDKEVKEEDLGAGFFFRDEDIGKKRVEVAKPRIESLNPLVTIETISSLDPIEPENIEATLKDIDIMCMTDIDTRLMMRVNEACRAQNTLFYAGHTYGLIGFIFCDLIDYEYPAPMPPGQADKDGKKQEMIKLSYCSMRAAQKPSSWDKLTRVQTKELNPAVVFTILAIWEWQRQAGGLLPYNKGQAVELSSIVTGLLTHNKVKTKVISKVPDEFLDAITETAGHEFSPVCAVIGGVLAQDMLKALSRREQPITNLFVFDGNTGKGSICRMNM</sequence>
<dbReference type="STRING" id="2282107.A0A286UBD9"/>
<gene>
    <name evidence="2" type="ORF">PNOK_0695400</name>
</gene>
<protein>
    <submittedName>
        <fullName evidence="2">Sumo-activating enzyme subunit 1</fullName>
    </submittedName>
</protein>
<reference evidence="2 3" key="1">
    <citation type="journal article" date="2017" name="Mol. Ecol.">
        <title>Comparative and population genomic landscape of Phellinus noxius: A hypervariable fungus causing root rot in trees.</title>
        <authorList>
            <person name="Chung C.L."/>
            <person name="Lee T.J."/>
            <person name="Akiba M."/>
            <person name="Lee H.H."/>
            <person name="Kuo T.H."/>
            <person name="Liu D."/>
            <person name="Ke H.M."/>
            <person name="Yokoi T."/>
            <person name="Roa M.B."/>
            <person name="Lu M.J."/>
            <person name="Chang Y.Y."/>
            <person name="Ann P.J."/>
            <person name="Tsai J.N."/>
            <person name="Chen C.Y."/>
            <person name="Tzean S.S."/>
            <person name="Ota Y."/>
            <person name="Hattori T."/>
            <person name="Sahashi N."/>
            <person name="Liou R.F."/>
            <person name="Kikuchi T."/>
            <person name="Tsai I.J."/>
        </authorList>
    </citation>
    <scope>NUCLEOTIDE SEQUENCE [LARGE SCALE GENOMIC DNA]</scope>
    <source>
        <strain evidence="2 3">FFPRI411160</strain>
    </source>
</reference>
<dbReference type="GO" id="GO:0019948">
    <property type="term" value="F:SUMO activating enzyme activity"/>
    <property type="evidence" value="ECO:0007669"/>
    <property type="project" value="TreeGrafter"/>
</dbReference>
<dbReference type="InterPro" id="IPR000594">
    <property type="entry name" value="ThiF_NAD_FAD-bd"/>
</dbReference>
<dbReference type="Pfam" id="PF00899">
    <property type="entry name" value="ThiF"/>
    <property type="match status" value="1"/>
</dbReference>
<dbReference type="OrthoDB" id="1708823at2759"/>
<evidence type="ECO:0000313" key="2">
    <source>
        <dbReference type="EMBL" id="PAV16890.1"/>
    </source>
</evidence>
<dbReference type="SUPFAM" id="SSF69572">
    <property type="entry name" value="Activating enzymes of the ubiquitin-like proteins"/>
    <property type="match status" value="1"/>
</dbReference>
<dbReference type="AlphaFoldDB" id="A0A286UBD9"/>
<evidence type="ECO:0000259" key="1">
    <source>
        <dbReference type="Pfam" id="PF00899"/>
    </source>
</evidence>
<dbReference type="Proteomes" id="UP000217199">
    <property type="component" value="Unassembled WGS sequence"/>
</dbReference>
<dbReference type="GO" id="GO:0005737">
    <property type="term" value="C:cytoplasm"/>
    <property type="evidence" value="ECO:0007669"/>
    <property type="project" value="TreeGrafter"/>
</dbReference>
<organism evidence="2 3">
    <name type="scientific">Pyrrhoderma noxium</name>
    <dbReference type="NCBI Taxonomy" id="2282107"/>
    <lineage>
        <taxon>Eukaryota</taxon>
        <taxon>Fungi</taxon>
        <taxon>Dikarya</taxon>
        <taxon>Basidiomycota</taxon>
        <taxon>Agaricomycotina</taxon>
        <taxon>Agaricomycetes</taxon>
        <taxon>Hymenochaetales</taxon>
        <taxon>Hymenochaetaceae</taxon>
        <taxon>Pyrrhoderma</taxon>
    </lineage>
</organism>